<dbReference type="OrthoDB" id="1415606at2759"/>
<evidence type="ECO:0000313" key="2">
    <source>
        <dbReference type="Proteomes" id="UP000242715"/>
    </source>
</evidence>
<accession>A0A2Z6PP00</accession>
<dbReference type="EMBL" id="DF974450">
    <property type="protein sequence ID" value="GAU48629.1"/>
    <property type="molecule type" value="Genomic_DNA"/>
</dbReference>
<dbReference type="Proteomes" id="UP000242715">
    <property type="component" value="Unassembled WGS sequence"/>
</dbReference>
<sequence length="186" mass="20671">MKKFGVPLAPHAPPRAVSESRRGGVSLFIIFLTDFLQKRVTSTRNNKFHTIVGPVSQLLDETGPQNLTQIKGSLACVVELRSDVIFGMTVWVMDKQHGWTKLYNLVPLEMAIKKHAIFCKGKNGVQFLGGKPGQLLTLYDHHGKLLCEFQILLRDLLDSFLVHEPAGGESLTLFFLSSLPCPTSLE</sequence>
<name>A0A2Z6PP00_TRISU</name>
<proteinExistence type="predicted"/>
<dbReference type="AlphaFoldDB" id="A0A2Z6PP00"/>
<protein>
    <submittedName>
        <fullName evidence="1">Uncharacterized protein</fullName>
    </submittedName>
</protein>
<organism evidence="1 2">
    <name type="scientific">Trifolium subterraneum</name>
    <name type="common">Subterranean clover</name>
    <dbReference type="NCBI Taxonomy" id="3900"/>
    <lineage>
        <taxon>Eukaryota</taxon>
        <taxon>Viridiplantae</taxon>
        <taxon>Streptophyta</taxon>
        <taxon>Embryophyta</taxon>
        <taxon>Tracheophyta</taxon>
        <taxon>Spermatophyta</taxon>
        <taxon>Magnoliopsida</taxon>
        <taxon>eudicotyledons</taxon>
        <taxon>Gunneridae</taxon>
        <taxon>Pentapetalae</taxon>
        <taxon>rosids</taxon>
        <taxon>fabids</taxon>
        <taxon>Fabales</taxon>
        <taxon>Fabaceae</taxon>
        <taxon>Papilionoideae</taxon>
        <taxon>50 kb inversion clade</taxon>
        <taxon>NPAAA clade</taxon>
        <taxon>Hologalegina</taxon>
        <taxon>IRL clade</taxon>
        <taxon>Trifolieae</taxon>
        <taxon>Trifolium</taxon>
    </lineage>
</organism>
<gene>
    <name evidence="1" type="ORF">TSUD_405890</name>
</gene>
<reference evidence="2" key="1">
    <citation type="journal article" date="2017" name="Front. Plant Sci.">
        <title>Climate Clever Clovers: New Paradigm to Reduce the Environmental Footprint of Ruminants by Breeding Low Methanogenic Forages Utilizing Haplotype Variation.</title>
        <authorList>
            <person name="Kaur P."/>
            <person name="Appels R."/>
            <person name="Bayer P.E."/>
            <person name="Keeble-Gagnere G."/>
            <person name="Wang J."/>
            <person name="Hirakawa H."/>
            <person name="Shirasawa K."/>
            <person name="Vercoe P."/>
            <person name="Stefanova K."/>
            <person name="Durmic Z."/>
            <person name="Nichols P."/>
            <person name="Revell C."/>
            <person name="Isobe S.N."/>
            <person name="Edwards D."/>
            <person name="Erskine W."/>
        </authorList>
    </citation>
    <scope>NUCLEOTIDE SEQUENCE [LARGE SCALE GENOMIC DNA]</scope>
    <source>
        <strain evidence="2">cv. Daliak</strain>
    </source>
</reference>
<keyword evidence="2" id="KW-1185">Reference proteome</keyword>
<evidence type="ECO:0000313" key="1">
    <source>
        <dbReference type="EMBL" id="GAU48629.1"/>
    </source>
</evidence>